<accession>A0A7Y9DRU6</accession>
<dbReference type="AlphaFoldDB" id="A0A7Y9DRU6"/>
<dbReference type="PROSITE" id="PS50883">
    <property type="entry name" value="EAL"/>
    <property type="match status" value="1"/>
</dbReference>
<keyword evidence="2" id="KW-1133">Transmembrane helix</keyword>
<organism evidence="6 7">
    <name type="scientific">Actinomycetospora corticicola</name>
    <dbReference type="NCBI Taxonomy" id="663602"/>
    <lineage>
        <taxon>Bacteria</taxon>
        <taxon>Bacillati</taxon>
        <taxon>Actinomycetota</taxon>
        <taxon>Actinomycetes</taxon>
        <taxon>Pseudonocardiales</taxon>
        <taxon>Pseudonocardiaceae</taxon>
        <taxon>Actinomycetospora</taxon>
    </lineage>
</organism>
<proteinExistence type="predicted"/>
<evidence type="ECO:0000313" key="7">
    <source>
        <dbReference type="Proteomes" id="UP000535890"/>
    </source>
</evidence>
<dbReference type="SUPFAM" id="SSF141868">
    <property type="entry name" value="EAL domain-like"/>
    <property type="match status" value="1"/>
</dbReference>
<dbReference type="InterPro" id="IPR035919">
    <property type="entry name" value="EAL_sf"/>
</dbReference>
<evidence type="ECO:0000259" key="4">
    <source>
        <dbReference type="PROSITE" id="PS50885"/>
    </source>
</evidence>
<dbReference type="EMBL" id="JACCBN010000001">
    <property type="protein sequence ID" value="NYD34362.1"/>
    <property type="molecule type" value="Genomic_DNA"/>
</dbReference>
<dbReference type="RefSeq" id="WP_179792322.1">
    <property type="nucleotide sequence ID" value="NZ_BAABHP010000030.1"/>
</dbReference>
<evidence type="ECO:0000256" key="2">
    <source>
        <dbReference type="ARBA" id="ARBA00022989"/>
    </source>
</evidence>
<dbReference type="Gene3D" id="3.30.70.270">
    <property type="match status" value="1"/>
</dbReference>
<feature type="domain" description="EAL" evidence="3">
    <location>
        <begin position="251"/>
        <end position="507"/>
    </location>
</feature>
<dbReference type="SUPFAM" id="SSF55073">
    <property type="entry name" value="Nucleotide cyclase"/>
    <property type="match status" value="1"/>
</dbReference>
<dbReference type="SMART" id="SM00052">
    <property type="entry name" value="EAL"/>
    <property type="match status" value="1"/>
</dbReference>
<evidence type="ECO:0000259" key="3">
    <source>
        <dbReference type="PROSITE" id="PS50883"/>
    </source>
</evidence>
<dbReference type="Proteomes" id="UP000535890">
    <property type="component" value="Unassembled WGS sequence"/>
</dbReference>
<keyword evidence="7" id="KW-1185">Reference proteome</keyword>
<reference evidence="6 7" key="1">
    <citation type="submission" date="2020-07" db="EMBL/GenBank/DDBJ databases">
        <title>Sequencing the genomes of 1000 actinobacteria strains.</title>
        <authorList>
            <person name="Klenk H.-P."/>
        </authorList>
    </citation>
    <scope>NUCLEOTIDE SEQUENCE [LARGE SCALE GENOMIC DNA]</scope>
    <source>
        <strain evidence="6 7">DSM 45772</strain>
    </source>
</reference>
<dbReference type="CDD" id="cd01948">
    <property type="entry name" value="EAL"/>
    <property type="match status" value="1"/>
</dbReference>
<sequence length="508" mass="55127">MTAHTGEDLARRLDELAGFVVELAAGRLDARLDPTDESDEIDAIVVGLNMLAGELQGLTHDLEGRVSARTRELADAHAALELLAHSDPLTGLANRTLLHERLREVERSAAVPAVLVLDLDGFKAVNDSFGHEVGDALLLAVADRLRGVVRETDTVARLGGDEFAILLQDATSEQALDVAERVRATLAAPVVVAGRTCWVSASVGVRMGTRRGGSTDDFLRDADTAMYRAKSRSRGGVSVFAPAMRREAQARTRLADELRTALITGQLVVLYQPIMDLETDRVVAVEALARWRHPERGFLTPDLFLSVAEDTGLITALDLWVLETAAAQVARWRTDVLGDEPFTVHVNVSPVELRAPHFVEDIVDCTRRHGLAPQDVALEITEHRLLGDDALTREALEGLRTAGVGVAIDDFGTGSSSLGYARRAFVDEVKIDRSLVTDLDVDEHQLRITAAILVMAHAFDLVPIAEGVQTAGEAEALRRLGCRYAQGYHWSAPVAATELGARLRRQRA</sequence>
<dbReference type="PROSITE" id="PS50885">
    <property type="entry name" value="HAMP"/>
    <property type="match status" value="1"/>
</dbReference>
<evidence type="ECO:0000259" key="5">
    <source>
        <dbReference type="PROSITE" id="PS50887"/>
    </source>
</evidence>
<dbReference type="InterPro" id="IPR043128">
    <property type="entry name" value="Rev_trsase/Diguanyl_cyclase"/>
</dbReference>
<dbReference type="Pfam" id="PF00563">
    <property type="entry name" value="EAL"/>
    <property type="match status" value="1"/>
</dbReference>
<dbReference type="InterPro" id="IPR003660">
    <property type="entry name" value="HAMP_dom"/>
</dbReference>
<evidence type="ECO:0000256" key="1">
    <source>
        <dbReference type="ARBA" id="ARBA00022692"/>
    </source>
</evidence>
<dbReference type="InterPro" id="IPR001633">
    <property type="entry name" value="EAL_dom"/>
</dbReference>
<dbReference type="InterPro" id="IPR052155">
    <property type="entry name" value="Biofilm_reg_signaling"/>
</dbReference>
<dbReference type="SMART" id="SM00267">
    <property type="entry name" value="GGDEF"/>
    <property type="match status" value="1"/>
</dbReference>
<dbReference type="PANTHER" id="PTHR44757:SF2">
    <property type="entry name" value="BIOFILM ARCHITECTURE MAINTENANCE PROTEIN MBAA"/>
    <property type="match status" value="1"/>
</dbReference>
<feature type="domain" description="HAMP" evidence="4">
    <location>
        <begin position="7"/>
        <end position="60"/>
    </location>
</feature>
<gene>
    <name evidence="6" type="ORF">BJ983_000464</name>
</gene>
<name>A0A7Y9DRU6_9PSEU</name>
<dbReference type="PROSITE" id="PS50887">
    <property type="entry name" value="GGDEF"/>
    <property type="match status" value="1"/>
</dbReference>
<keyword evidence="2" id="KW-0472">Membrane</keyword>
<dbReference type="Gene3D" id="3.20.20.450">
    <property type="entry name" value="EAL domain"/>
    <property type="match status" value="1"/>
</dbReference>
<dbReference type="InterPro" id="IPR000160">
    <property type="entry name" value="GGDEF_dom"/>
</dbReference>
<dbReference type="NCBIfam" id="TIGR00254">
    <property type="entry name" value="GGDEF"/>
    <property type="match status" value="1"/>
</dbReference>
<dbReference type="GO" id="GO:0016020">
    <property type="term" value="C:membrane"/>
    <property type="evidence" value="ECO:0007669"/>
    <property type="project" value="InterPro"/>
</dbReference>
<dbReference type="CDD" id="cd01949">
    <property type="entry name" value="GGDEF"/>
    <property type="match status" value="1"/>
</dbReference>
<keyword evidence="1" id="KW-0812">Transmembrane</keyword>
<feature type="domain" description="GGDEF" evidence="5">
    <location>
        <begin position="110"/>
        <end position="242"/>
    </location>
</feature>
<dbReference type="GO" id="GO:0007165">
    <property type="term" value="P:signal transduction"/>
    <property type="evidence" value="ECO:0007669"/>
    <property type="project" value="InterPro"/>
</dbReference>
<dbReference type="SMART" id="SM00304">
    <property type="entry name" value="HAMP"/>
    <property type="match status" value="1"/>
</dbReference>
<evidence type="ECO:0000313" key="6">
    <source>
        <dbReference type="EMBL" id="NYD34362.1"/>
    </source>
</evidence>
<dbReference type="PANTHER" id="PTHR44757">
    <property type="entry name" value="DIGUANYLATE CYCLASE DGCP"/>
    <property type="match status" value="1"/>
</dbReference>
<dbReference type="FunFam" id="3.30.70.270:FF:000001">
    <property type="entry name" value="Diguanylate cyclase domain protein"/>
    <property type="match status" value="1"/>
</dbReference>
<dbReference type="InterPro" id="IPR029787">
    <property type="entry name" value="Nucleotide_cyclase"/>
</dbReference>
<protein>
    <submittedName>
        <fullName evidence="6">Diguanylate cyclase (GGDEF)-like protein</fullName>
    </submittedName>
</protein>
<comment type="caution">
    <text evidence="6">The sequence shown here is derived from an EMBL/GenBank/DDBJ whole genome shotgun (WGS) entry which is preliminary data.</text>
</comment>
<dbReference type="Pfam" id="PF00990">
    <property type="entry name" value="GGDEF"/>
    <property type="match status" value="1"/>
</dbReference>